<feature type="signal peptide" evidence="1">
    <location>
        <begin position="1"/>
        <end position="23"/>
    </location>
</feature>
<reference evidence="2 3" key="1">
    <citation type="submission" date="2018-09" db="EMBL/GenBank/DDBJ databases">
        <authorList>
            <person name="Zhu H."/>
        </authorList>
    </citation>
    <scope>NUCLEOTIDE SEQUENCE [LARGE SCALE GENOMIC DNA]</scope>
    <source>
        <strain evidence="2 3">K1S02-61</strain>
    </source>
</reference>
<protein>
    <submittedName>
        <fullName evidence="2">DUF3617 domain-containing protein</fullName>
    </submittedName>
</protein>
<dbReference type="OrthoDB" id="8536404at2"/>
<evidence type="ECO:0000313" key="3">
    <source>
        <dbReference type="Proteomes" id="UP000284006"/>
    </source>
</evidence>
<dbReference type="AlphaFoldDB" id="A0A418Y6W7"/>
<evidence type="ECO:0000313" key="2">
    <source>
        <dbReference type="EMBL" id="RJG24740.1"/>
    </source>
</evidence>
<sequence length="189" mass="20117">MPFPTTVLVLLGSAALMALPCSAQNMKPGLWEINNKLKSKDGQVEKAMSLVQSYMDGMPPEQRKALEAKVAQQGFTMPAMTANGGILAKMCVTKEMVARNFVPVQSAGNCTVTQKPISSSVMKVSFRCTAPESSGDGEMRFHGDSAYSMTMRMTSNAAGAMQAADMESTGNWIGADCGSVKPATPHRVE</sequence>
<name>A0A418Y6W7_9BURK</name>
<organism evidence="2 3">
    <name type="scientific">Massilia cavernae</name>
    <dbReference type="NCBI Taxonomy" id="2320864"/>
    <lineage>
        <taxon>Bacteria</taxon>
        <taxon>Pseudomonadati</taxon>
        <taxon>Pseudomonadota</taxon>
        <taxon>Betaproteobacteria</taxon>
        <taxon>Burkholderiales</taxon>
        <taxon>Oxalobacteraceae</taxon>
        <taxon>Telluria group</taxon>
        <taxon>Massilia</taxon>
    </lineage>
</organism>
<keyword evidence="1" id="KW-0732">Signal</keyword>
<proteinExistence type="predicted"/>
<evidence type="ECO:0000256" key="1">
    <source>
        <dbReference type="SAM" id="SignalP"/>
    </source>
</evidence>
<dbReference type="EMBL" id="QYUP01000030">
    <property type="protein sequence ID" value="RJG24740.1"/>
    <property type="molecule type" value="Genomic_DNA"/>
</dbReference>
<dbReference type="Pfam" id="PF12276">
    <property type="entry name" value="DUF3617"/>
    <property type="match status" value="1"/>
</dbReference>
<gene>
    <name evidence="2" type="ORF">D3872_03260</name>
</gene>
<dbReference type="InterPro" id="IPR022061">
    <property type="entry name" value="DUF3617"/>
</dbReference>
<dbReference type="Proteomes" id="UP000284006">
    <property type="component" value="Unassembled WGS sequence"/>
</dbReference>
<keyword evidence="3" id="KW-1185">Reference proteome</keyword>
<accession>A0A418Y6W7</accession>
<feature type="chain" id="PRO_5019269685" evidence="1">
    <location>
        <begin position="24"/>
        <end position="189"/>
    </location>
</feature>
<comment type="caution">
    <text evidence="2">The sequence shown here is derived from an EMBL/GenBank/DDBJ whole genome shotgun (WGS) entry which is preliminary data.</text>
</comment>